<evidence type="ECO:0000313" key="1">
    <source>
        <dbReference type="EMBL" id="KAF0708851.1"/>
    </source>
</evidence>
<feature type="non-terminal residue" evidence="1">
    <location>
        <position position="1"/>
    </location>
</feature>
<reference evidence="1 2" key="1">
    <citation type="submission" date="2019-08" db="EMBL/GenBank/DDBJ databases">
        <title>Whole genome of Aphis craccivora.</title>
        <authorList>
            <person name="Voronova N.V."/>
            <person name="Shulinski R.S."/>
            <person name="Bandarenka Y.V."/>
            <person name="Zhorov D.G."/>
            <person name="Warner D."/>
        </authorList>
    </citation>
    <scope>NUCLEOTIDE SEQUENCE [LARGE SCALE GENOMIC DNA]</scope>
    <source>
        <strain evidence="1">180601</strain>
        <tissue evidence="1">Whole Body</tissue>
    </source>
</reference>
<gene>
    <name evidence="1" type="ORF">FWK35_00037887</name>
</gene>
<protein>
    <submittedName>
        <fullName evidence="1">Zinc finger MYM-type protein 1-like</fullName>
    </submittedName>
</protein>
<comment type="caution">
    <text evidence="1">The sequence shown here is derived from an EMBL/GenBank/DDBJ whole genome shotgun (WGS) entry which is preliminary data.</text>
</comment>
<keyword evidence="2" id="KW-1185">Reference proteome</keyword>
<dbReference type="Proteomes" id="UP000478052">
    <property type="component" value="Unassembled WGS sequence"/>
</dbReference>
<accession>A0A6G0VTG4</accession>
<organism evidence="1 2">
    <name type="scientific">Aphis craccivora</name>
    <name type="common">Cowpea aphid</name>
    <dbReference type="NCBI Taxonomy" id="307492"/>
    <lineage>
        <taxon>Eukaryota</taxon>
        <taxon>Metazoa</taxon>
        <taxon>Ecdysozoa</taxon>
        <taxon>Arthropoda</taxon>
        <taxon>Hexapoda</taxon>
        <taxon>Insecta</taxon>
        <taxon>Pterygota</taxon>
        <taxon>Neoptera</taxon>
        <taxon>Paraneoptera</taxon>
        <taxon>Hemiptera</taxon>
        <taxon>Sternorrhyncha</taxon>
        <taxon>Aphidomorpha</taxon>
        <taxon>Aphidoidea</taxon>
        <taxon>Aphididae</taxon>
        <taxon>Aphidini</taxon>
        <taxon>Aphis</taxon>
        <taxon>Aphis</taxon>
    </lineage>
</organism>
<dbReference type="OrthoDB" id="10063284at2759"/>
<dbReference type="EMBL" id="VUJU01012070">
    <property type="protein sequence ID" value="KAF0708851.1"/>
    <property type="molecule type" value="Genomic_DNA"/>
</dbReference>
<sequence>LSDARWAARYEACSSLSQNWTELLKALNSFVENPIENSKTKCESTGLIKKMSSLEMRILVSFWNDILERFNSTSKKLQTIEIDLTIYKVVRKKKRKVPYDESCQGDTSFEARESFKINTYFVIIDSLLSELRKRKSCYDDCSDFFQTLLIYQ</sequence>
<dbReference type="AlphaFoldDB" id="A0A6G0VTG4"/>
<name>A0A6G0VTG4_APHCR</name>
<feature type="non-terminal residue" evidence="1">
    <location>
        <position position="152"/>
    </location>
</feature>
<evidence type="ECO:0000313" key="2">
    <source>
        <dbReference type="Proteomes" id="UP000478052"/>
    </source>
</evidence>
<proteinExistence type="predicted"/>